<dbReference type="OrthoDB" id="8938493at2"/>
<dbReference type="EMBL" id="CABPSQ010000002">
    <property type="protein sequence ID" value="VVE63141.1"/>
    <property type="molecule type" value="Genomic_DNA"/>
</dbReference>
<feature type="transmembrane region" description="Helical" evidence="1">
    <location>
        <begin position="258"/>
        <end position="282"/>
    </location>
</feature>
<dbReference type="Proteomes" id="UP000414136">
    <property type="component" value="Unassembled WGS sequence"/>
</dbReference>
<keyword evidence="3" id="KW-1185">Reference proteome</keyword>
<gene>
    <name evidence="2" type="ORF">PCA31118_01104</name>
</gene>
<organism evidence="2 3">
    <name type="scientific">Pandoraea captiosa</name>
    <dbReference type="NCBI Taxonomy" id="2508302"/>
    <lineage>
        <taxon>Bacteria</taxon>
        <taxon>Pseudomonadati</taxon>
        <taxon>Pseudomonadota</taxon>
        <taxon>Betaproteobacteria</taxon>
        <taxon>Burkholderiales</taxon>
        <taxon>Burkholderiaceae</taxon>
        <taxon>Pandoraea</taxon>
    </lineage>
</organism>
<keyword evidence="1" id="KW-1133">Transmembrane helix</keyword>
<accession>A0A5E4ZP43</accession>
<evidence type="ECO:0000313" key="2">
    <source>
        <dbReference type="EMBL" id="VVE63141.1"/>
    </source>
</evidence>
<protein>
    <recommendedName>
        <fullName evidence="4">Transmembrane protein</fullName>
    </recommendedName>
</protein>
<keyword evidence="1" id="KW-0812">Transmembrane</keyword>
<evidence type="ECO:0008006" key="4">
    <source>
        <dbReference type="Google" id="ProtNLM"/>
    </source>
</evidence>
<evidence type="ECO:0000313" key="3">
    <source>
        <dbReference type="Proteomes" id="UP000414136"/>
    </source>
</evidence>
<keyword evidence="1" id="KW-0472">Membrane</keyword>
<feature type="transmembrane region" description="Helical" evidence="1">
    <location>
        <begin position="294"/>
        <end position="314"/>
    </location>
</feature>
<dbReference type="RefSeq" id="WP_150623835.1">
    <property type="nucleotide sequence ID" value="NZ_CABPSQ010000002.1"/>
</dbReference>
<sequence length="384" mass="41575">MISYAPFDFPQRFGVSLAPNAAPVSSAASAPSSEGWRHVTVTQRNVPSLEEKDTSRSLEGVKASIVKELNSIREKWAAMLAEVDAEVDYAPLPEDFSAINEYVAHVGAALRAQGDDMLAIDSLPPKLEMAMKKIYRSRQLPWGTWKTVGSQRTITDIDALTPNAKAAFVTLSHIEVTVRDIGMMLDAVNCAETRRKAIQREYLHAPHSLSALEKRRHVAKAFAAIGRALFQTALIIHKYLQQATAAIPRERRRWKTKIGVIVALAAISASLAIAAALLPAALPTLAGVALGLKFGSICVGILGAIHSMFSVIGYSRNRGWAEMSGCIERVRNVYVVISTGICARQSAAGWLEADDLGQQLKRLTNVLGGLETTQATIAHKLTVS</sequence>
<dbReference type="AlphaFoldDB" id="A0A5E4ZP43"/>
<name>A0A5E4ZP43_9BURK</name>
<evidence type="ECO:0000256" key="1">
    <source>
        <dbReference type="SAM" id="Phobius"/>
    </source>
</evidence>
<reference evidence="2 3" key="1">
    <citation type="submission" date="2019-08" db="EMBL/GenBank/DDBJ databases">
        <authorList>
            <person name="Peeters C."/>
        </authorList>
    </citation>
    <scope>NUCLEOTIDE SEQUENCE [LARGE SCALE GENOMIC DNA]</scope>
    <source>
        <strain evidence="2 3">LMG 31118</strain>
    </source>
</reference>
<proteinExistence type="predicted"/>